<gene>
    <name evidence="9" type="ORF">OTU49_002692</name>
</gene>
<keyword evidence="5 6" id="KW-0539">Nucleus</keyword>
<evidence type="ECO:0000256" key="6">
    <source>
        <dbReference type="PROSITE-ProRule" id="PRU00089"/>
    </source>
</evidence>
<feature type="compositionally biased region" description="Basic and acidic residues" evidence="7">
    <location>
        <begin position="174"/>
        <end position="190"/>
    </location>
</feature>
<dbReference type="PRINTS" id="PR00053">
    <property type="entry name" value="FORKHEAD"/>
</dbReference>
<dbReference type="PROSITE" id="PS00657">
    <property type="entry name" value="FORK_HEAD_1"/>
    <property type="match status" value="1"/>
</dbReference>
<dbReference type="FunFam" id="1.10.10.10:FF:000016">
    <property type="entry name" value="Forkhead box protein I1"/>
    <property type="match status" value="1"/>
</dbReference>
<evidence type="ECO:0000256" key="2">
    <source>
        <dbReference type="ARBA" id="ARBA00023015"/>
    </source>
</evidence>
<dbReference type="InterPro" id="IPR001766">
    <property type="entry name" value="Fork_head_dom"/>
</dbReference>
<evidence type="ECO:0000256" key="7">
    <source>
        <dbReference type="SAM" id="MobiDB-lite"/>
    </source>
</evidence>
<keyword evidence="3 6" id="KW-0238">DNA-binding</keyword>
<evidence type="ECO:0000256" key="5">
    <source>
        <dbReference type="ARBA" id="ARBA00023242"/>
    </source>
</evidence>
<dbReference type="GO" id="GO:0000978">
    <property type="term" value="F:RNA polymerase II cis-regulatory region sequence-specific DNA binding"/>
    <property type="evidence" value="ECO:0007669"/>
    <property type="project" value="TreeGrafter"/>
</dbReference>
<keyword evidence="4" id="KW-0804">Transcription</keyword>
<sequence length="500" mass="55187">MCDQWSAYPVKMHTLFGDQQSYYRHAAATYPPAALQQMSTMAPNAYCYDGYSAMGRYHPYGYNPQQHPPPKDMVKPPYSYIALITMAIQNNPDQRVTLNGIYQFIMERFPYYRENKQGWQNSIRHNLSLNECFVKIPRDDKKPGKGSYWTLDPEARNMFDNGSYLRRRKRFKKKDASVTREKEDVLKRQQEQQQQHTPTGAEDQRPQQPDGTAVGLPQQPQQQPQAAQQPQQPGPGQQQHPQPRSVVPGQQEGEGVQVGGGTPISPLCQPKTEPQDSPDLPAACLPEVKAAAHTPPLHAHTHTPPLHNHTPPLHAHGHLTSNNLPTSSASGGGHEGSYLEVGSSFSVDSLVPGSREVVGREASPGTLLTEAQQQQQYRSNMYYDTMGYCQYTDARAPSVFPAPAADDMTACGSAAMNGSSPVVGGMTMQAAAAAAAYSRSHSSWYTQPLETTAGGAGGDSGFPNVRDMFESQRLLTNPSCQLGFRASYKYPTYYDDTAKY</sequence>
<accession>A0AAW0XA61</accession>
<dbReference type="InterPro" id="IPR030456">
    <property type="entry name" value="TF_fork_head_CS_2"/>
</dbReference>
<name>A0AAW0XA61_CHEQU</name>
<feature type="compositionally biased region" description="Low complexity" evidence="7">
    <location>
        <begin position="296"/>
        <end position="314"/>
    </location>
</feature>
<keyword evidence="10" id="KW-1185">Reference proteome</keyword>
<dbReference type="GO" id="GO:0030154">
    <property type="term" value="P:cell differentiation"/>
    <property type="evidence" value="ECO:0007669"/>
    <property type="project" value="TreeGrafter"/>
</dbReference>
<feature type="compositionally biased region" description="Polar residues" evidence="7">
    <location>
        <begin position="319"/>
        <end position="329"/>
    </location>
</feature>
<dbReference type="PROSITE" id="PS50039">
    <property type="entry name" value="FORK_HEAD_3"/>
    <property type="match status" value="1"/>
</dbReference>
<dbReference type="Gene3D" id="1.10.10.10">
    <property type="entry name" value="Winged helix-like DNA-binding domain superfamily/Winged helix DNA-binding domain"/>
    <property type="match status" value="1"/>
</dbReference>
<keyword evidence="2" id="KW-0805">Transcription regulation</keyword>
<reference evidence="9 10" key="1">
    <citation type="journal article" date="2024" name="BMC Genomics">
        <title>Genome assembly of redclaw crayfish (Cherax quadricarinatus) provides insights into its immune adaptation and hypoxia tolerance.</title>
        <authorList>
            <person name="Liu Z."/>
            <person name="Zheng J."/>
            <person name="Li H."/>
            <person name="Fang K."/>
            <person name="Wang S."/>
            <person name="He J."/>
            <person name="Zhou D."/>
            <person name="Weng S."/>
            <person name="Chi M."/>
            <person name="Gu Z."/>
            <person name="He J."/>
            <person name="Li F."/>
            <person name="Wang M."/>
        </authorList>
    </citation>
    <scope>NUCLEOTIDE SEQUENCE [LARGE SCALE GENOMIC DNA]</scope>
    <source>
        <strain evidence="9">ZL_2023a</strain>
    </source>
</reference>
<dbReference type="AlphaFoldDB" id="A0AAW0XA61"/>
<evidence type="ECO:0000313" key="10">
    <source>
        <dbReference type="Proteomes" id="UP001445076"/>
    </source>
</evidence>
<comment type="caution">
    <text evidence="9">The sequence shown here is derived from an EMBL/GenBank/DDBJ whole genome shotgun (WGS) entry which is preliminary data.</text>
</comment>
<dbReference type="PANTHER" id="PTHR11829:SF388">
    <property type="entry name" value="FORK HEAD DOMAIN-CONTAINING PROTEIN L1-RELATED"/>
    <property type="match status" value="1"/>
</dbReference>
<dbReference type="GO" id="GO:0005634">
    <property type="term" value="C:nucleus"/>
    <property type="evidence" value="ECO:0007669"/>
    <property type="project" value="UniProtKB-SubCell"/>
</dbReference>
<dbReference type="InterPro" id="IPR036388">
    <property type="entry name" value="WH-like_DNA-bd_sf"/>
</dbReference>
<dbReference type="Proteomes" id="UP001445076">
    <property type="component" value="Unassembled WGS sequence"/>
</dbReference>
<dbReference type="InterPro" id="IPR050211">
    <property type="entry name" value="FOX_domain-containing"/>
</dbReference>
<dbReference type="Pfam" id="PF00250">
    <property type="entry name" value="Forkhead"/>
    <property type="match status" value="1"/>
</dbReference>
<evidence type="ECO:0000256" key="3">
    <source>
        <dbReference type="ARBA" id="ARBA00023125"/>
    </source>
</evidence>
<comment type="subcellular location">
    <subcellularLocation>
        <location evidence="1 6">Nucleus</location>
    </subcellularLocation>
</comment>
<dbReference type="EMBL" id="JARKIK010000032">
    <property type="protein sequence ID" value="KAK8740781.1"/>
    <property type="molecule type" value="Genomic_DNA"/>
</dbReference>
<evidence type="ECO:0000259" key="8">
    <source>
        <dbReference type="PROSITE" id="PS50039"/>
    </source>
</evidence>
<dbReference type="InterPro" id="IPR018122">
    <property type="entry name" value="TF_fork_head_CS_1"/>
</dbReference>
<feature type="domain" description="Fork-head" evidence="8">
    <location>
        <begin position="75"/>
        <end position="169"/>
    </location>
</feature>
<dbReference type="GO" id="GO:0009653">
    <property type="term" value="P:anatomical structure morphogenesis"/>
    <property type="evidence" value="ECO:0007669"/>
    <property type="project" value="TreeGrafter"/>
</dbReference>
<feature type="DNA-binding region" description="Fork-head" evidence="6">
    <location>
        <begin position="75"/>
        <end position="169"/>
    </location>
</feature>
<dbReference type="PANTHER" id="PTHR11829">
    <property type="entry name" value="FORKHEAD BOX PROTEIN"/>
    <property type="match status" value="1"/>
</dbReference>
<evidence type="ECO:0000256" key="1">
    <source>
        <dbReference type="ARBA" id="ARBA00004123"/>
    </source>
</evidence>
<dbReference type="InterPro" id="IPR036390">
    <property type="entry name" value="WH_DNA-bd_sf"/>
</dbReference>
<dbReference type="GO" id="GO:0000981">
    <property type="term" value="F:DNA-binding transcription factor activity, RNA polymerase II-specific"/>
    <property type="evidence" value="ECO:0007669"/>
    <property type="project" value="TreeGrafter"/>
</dbReference>
<dbReference type="SMART" id="SM00339">
    <property type="entry name" value="FH"/>
    <property type="match status" value="1"/>
</dbReference>
<organism evidence="9 10">
    <name type="scientific">Cherax quadricarinatus</name>
    <name type="common">Australian red claw crayfish</name>
    <dbReference type="NCBI Taxonomy" id="27406"/>
    <lineage>
        <taxon>Eukaryota</taxon>
        <taxon>Metazoa</taxon>
        <taxon>Ecdysozoa</taxon>
        <taxon>Arthropoda</taxon>
        <taxon>Crustacea</taxon>
        <taxon>Multicrustacea</taxon>
        <taxon>Malacostraca</taxon>
        <taxon>Eumalacostraca</taxon>
        <taxon>Eucarida</taxon>
        <taxon>Decapoda</taxon>
        <taxon>Pleocyemata</taxon>
        <taxon>Astacidea</taxon>
        <taxon>Parastacoidea</taxon>
        <taxon>Parastacidae</taxon>
        <taxon>Cherax</taxon>
    </lineage>
</organism>
<protein>
    <recommendedName>
        <fullName evidence="8">Fork-head domain-containing protein</fullName>
    </recommendedName>
</protein>
<feature type="region of interest" description="Disordered" evidence="7">
    <location>
        <begin position="296"/>
        <end position="337"/>
    </location>
</feature>
<dbReference type="PROSITE" id="PS00658">
    <property type="entry name" value="FORK_HEAD_2"/>
    <property type="match status" value="1"/>
</dbReference>
<dbReference type="EMBL" id="JARKIK010000032">
    <property type="protein sequence ID" value="KAK8740782.1"/>
    <property type="molecule type" value="Genomic_DNA"/>
</dbReference>
<feature type="compositionally biased region" description="Low complexity" evidence="7">
    <location>
        <begin position="217"/>
        <end position="255"/>
    </location>
</feature>
<proteinExistence type="predicted"/>
<dbReference type="SUPFAM" id="SSF46785">
    <property type="entry name" value="Winged helix' DNA-binding domain"/>
    <property type="match status" value="1"/>
</dbReference>
<evidence type="ECO:0000256" key="4">
    <source>
        <dbReference type="ARBA" id="ARBA00023163"/>
    </source>
</evidence>
<evidence type="ECO:0000313" key="9">
    <source>
        <dbReference type="EMBL" id="KAK8740782.1"/>
    </source>
</evidence>
<feature type="region of interest" description="Disordered" evidence="7">
    <location>
        <begin position="169"/>
        <end position="282"/>
    </location>
</feature>
<reference evidence="9" key="2">
    <citation type="submission" date="2024-01" db="EMBL/GenBank/DDBJ databases">
        <authorList>
            <person name="He J."/>
            <person name="Wang M."/>
            <person name="Zheng J."/>
            <person name="Liu Z."/>
        </authorList>
    </citation>
    <scope>NUCLEOTIDE SEQUENCE</scope>
    <source>
        <strain evidence="9">ZL_2023a</strain>
        <tissue evidence="9">Muscle</tissue>
    </source>
</reference>